<dbReference type="InterPro" id="IPR050320">
    <property type="entry name" value="N5-glutamine_MTase"/>
</dbReference>
<evidence type="ECO:0000256" key="1">
    <source>
        <dbReference type="ARBA" id="ARBA00022603"/>
    </source>
</evidence>
<feature type="binding site" evidence="5">
    <location>
        <begin position="191"/>
        <end position="194"/>
    </location>
    <ligand>
        <name>substrate</name>
    </ligand>
</feature>
<reference evidence="9" key="1">
    <citation type="submission" date="2015-03" db="EMBL/GenBank/DDBJ databases">
        <authorList>
            <person name="Nijsse Bart"/>
        </authorList>
    </citation>
    <scope>NUCLEOTIDE SEQUENCE [LARGE SCALE GENOMIC DNA]</scope>
</reference>
<dbReference type="HAMAP" id="MF_02126">
    <property type="entry name" value="RF_methyltr_PrmC"/>
    <property type="match status" value="1"/>
</dbReference>
<comment type="caution">
    <text evidence="5">Lacks conserved residue(s) required for the propagation of feature annotation.</text>
</comment>
<feature type="binding site" evidence="5">
    <location>
        <begin position="124"/>
        <end position="128"/>
    </location>
    <ligand>
        <name>S-adenosyl-L-methionine</name>
        <dbReference type="ChEBI" id="CHEBI:59789"/>
    </ligand>
</feature>
<evidence type="ECO:0000259" key="6">
    <source>
        <dbReference type="Pfam" id="PF05175"/>
    </source>
</evidence>
<keyword evidence="1 5" id="KW-0489">Methyltransferase</keyword>
<dbReference type="PANTHER" id="PTHR18895">
    <property type="entry name" value="HEMK METHYLTRANSFERASE"/>
    <property type="match status" value="1"/>
</dbReference>
<evidence type="ECO:0000256" key="3">
    <source>
        <dbReference type="ARBA" id="ARBA00022691"/>
    </source>
</evidence>
<dbReference type="Gene3D" id="1.10.8.10">
    <property type="entry name" value="DNA helicase RuvA subunit, C-terminal domain"/>
    <property type="match status" value="1"/>
</dbReference>
<sequence length="293" mass="31841">MTEQWTITSIVQWTRQYFDSKGIDNPRLDAEVLLSHILGKDRLYLYTNFDQPLTSDELAAYRQAVKRRAMYAPVAYINGYKEFMGLDFMVNPAVLIPRPDTEILVEAALDRLAGTEAPVIADLGTGSGAIIVSLLSKLITAIGVAVDISAEALAVAGENAARQGVSERLALFRGDMLQPLAGKKFDAILSNPPYIPDSEIPGLSPEVRQEPRLALAGGPDGLTFYRRIVAQGAGYLKPDGFIAVEVGINQAEQVAALADTGSRLIPETIIKDYAGIERVVIFRFTNGDDHSAY</sequence>
<dbReference type="PROSITE" id="PS00092">
    <property type="entry name" value="N6_MTASE"/>
    <property type="match status" value="1"/>
</dbReference>
<feature type="binding site" evidence="5">
    <location>
        <position position="147"/>
    </location>
    <ligand>
        <name>S-adenosyl-L-methionine</name>
        <dbReference type="ChEBI" id="CHEBI:59789"/>
    </ligand>
</feature>
<accession>A0A0U1KT97</accession>
<name>A0A0U1KT97_9FIRM</name>
<evidence type="ECO:0000259" key="7">
    <source>
        <dbReference type="Pfam" id="PF17827"/>
    </source>
</evidence>
<dbReference type="SUPFAM" id="SSF53335">
    <property type="entry name" value="S-adenosyl-L-methionine-dependent methyltransferases"/>
    <property type="match status" value="1"/>
</dbReference>
<dbReference type="Pfam" id="PF17827">
    <property type="entry name" value="PrmC_N"/>
    <property type="match status" value="1"/>
</dbReference>
<dbReference type="EMBL" id="CTRP01000003">
    <property type="protein sequence ID" value="CQR70642.1"/>
    <property type="molecule type" value="Genomic_DNA"/>
</dbReference>
<keyword evidence="3 5" id="KW-0949">S-adenosyl-L-methionine</keyword>
<dbReference type="InterPro" id="IPR004556">
    <property type="entry name" value="HemK-like"/>
</dbReference>
<dbReference type="InterPro" id="IPR029063">
    <property type="entry name" value="SAM-dependent_MTases_sf"/>
</dbReference>
<dbReference type="NCBIfam" id="TIGR03534">
    <property type="entry name" value="RF_mod_PrmC"/>
    <property type="match status" value="1"/>
</dbReference>
<comment type="similarity">
    <text evidence="5">Belongs to the protein N5-glutamine methyltransferase family. PrmC subfamily.</text>
</comment>
<organism evidence="8 9">
    <name type="scientific">Sporomusa ovata</name>
    <dbReference type="NCBI Taxonomy" id="2378"/>
    <lineage>
        <taxon>Bacteria</taxon>
        <taxon>Bacillati</taxon>
        <taxon>Bacillota</taxon>
        <taxon>Negativicutes</taxon>
        <taxon>Selenomonadales</taxon>
        <taxon>Sporomusaceae</taxon>
        <taxon>Sporomusa</taxon>
    </lineage>
</organism>
<dbReference type="Proteomes" id="UP000049855">
    <property type="component" value="Unassembled WGS sequence"/>
</dbReference>
<keyword evidence="9" id="KW-1185">Reference proteome</keyword>
<dbReference type="GO" id="GO:0003676">
    <property type="term" value="F:nucleic acid binding"/>
    <property type="evidence" value="ECO:0007669"/>
    <property type="project" value="InterPro"/>
</dbReference>
<feature type="domain" description="Methyltransferase small" evidence="6">
    <location>
        <begin position="111"/>
        <end position="195"/>
    </location>
</feature>
<dbReference type="InterPro" id="IPR019874">
    <property type="entry name" value="RF_methyltr_PrmC"/>
</dbReference>
<dbReference type="GO" id="GO:0102559">
    <property type="term" value="F:peptide chain release factor N(5)-glutamine methyltransferase activity"/>
    <property type="evidence" value="ECO:0007669"/>
    <property type="project" value="UniProtKB-EC"/>
</dbReference>
<comment type="function">
    <text evidence="5">Methylates the class 1 translation termination release factors RF1/PrfA and RF2/PrfB on the glutamine residue of the universally conserved GGQ motif.</text>
</comment>
<dbReference type="CDD" id="cd02440">
    <property type="entry name" value="AdoMet_MTases"/>
    <property type="match status" value="1"/>
</dbReference>
<dbReference type="Gene3D" id="3.40.50.150">
    <property type="entry name" value="Vaccinia Virus protein VP39"/>
    <property type="match status" value="1"/>
</dbReference>
<dbReference type="NCBIfam" id="TIGR00536">
    <property type="entry name" value="hemK_fam"/>
    <property type="match status" value="1"/>
</dbReference>
<evidence type="ECO:0000256" key="2">
    <source>
        <dbReference type="ARBA" id="ARBA00022679"/>
    </source>
</evidence>
<dbReference type="InterPro" id="IPR002052">
    <property type="entry name" value="DNA_methylase_N6_adenine_CS"/>
</dbReference>
<dbReference type="PANTHER" id="PTHR18895:SF74">
    <property type="entry name" value="MTRF1L RELEASE FACTOR GLUTAMINE METHYLTRANSFERASE"/>
    <property type="match status" value="1"/>
</dbReference>
<dbReference type="InterPro" id="IPR007848">
    <property type="entry name" value="Small_mtfrase_dom"/>
</dbReference>
<dbReference type="RefSeq" id="WP_021169368.1">
    <property type="nucleotide sequence ID" value="NZ_CTRP01000003.1"/>
</dbReference>
<dbReference type="AlphaFoldDB" id="A0A0U1KT97"/>
<gene>
    <name evidence="5" type="primary">prmC</name>
    <name evidence="8" type="ORF">SpAn4DRAFT_1611</name>
</gene>
<comment type="catalytic activity">
    <reaction evidence="4 5">
        <text>L-glutaminyl-[peptide chain release factor] + S-adenosyl-L-methionine = N(5)-methyl-L-glutaminyl-[peptide chain release factor] + S-adenosyl-L-homocysteine + H(+)</text>
        <dbReference type="Rhea" id="RHEA:42896"/>
        <dbReference type="Rhea" id="RHEA-COMP:10271"/>
        <dbReference type="Rhea" id="RHEA-COMP:10272"/>
        <dbReference type="ChEBI" id="CHEBI:15378"/>
        <dbReference type="ChEBI" id="CHEBI:30011"/>
        <dbReference type="ChEBI" id="CHEBI:57856"/>
        <dbReference type="ChEBI" id="CHEBI:59789"/>
        <dbReference type="ChEBI" id="CHEBI:61891"/>
        <dbReference type="EC" id="2.1.1.297"/>
    </reaction>
</comment>
<proteinExistence type="inferred from homology"/>
<dbReference type="GO" id="GO:0032259">
    <property type="term" value="P:methylation"/>
    <property type="evidence" value="ECO:0007669"/>
    <property type="project" value="UniProtKB-KW"/>
</dbReference>
<dbReference type="InterPro" id="IPR040758">
    <property type="entry name" value="PrmC_N"/>
</dbReference>
<dbReference type="Pfam" id="PF05175">
    <property type="entry name" value="MTS"/>
    <property type="match status" value="1"/>
</dbReference>
<dbReference type="EC" id="2.1.1.297" evidence="5"/>
<evidence type="ECO:0000256" key="4">
    <source>
        <dbReference type="ARBA" id="ARBA00048391"/>
    </source>
</evidence>
<feature type="binding site" evidence="5">
    <location>
        <position position="191"/>
    </location>
    <ligand>
        <name>S-adenosyl-L-methionine</name>
        <dbReference type="ChEBI" id="CHEBI:59789"/>
    </ligand>
</feature>
<evidence type="ECO:0000256" key="5">
    <source>
        <dbReference type="HAMAP-Rule" id="MF_02126"/>
    </source>
</evidence>
<keyword evidence="2 5" id="KW-0808">Transferase</keyword>
<evidence type="ECO:0000313" key="9">
    <source>
        <dbReference type="Proteomes" id="UP000049855"/>
    </source>
</evidence>
<evidence type="ECO:0000313" key="8">
    <source>
        <dbReference type="EMBL" id="CQR70642.1"/>
    </source>
</evidence>
<feature type="domain" description="Release factor glutamine methyltransferase N-terminal" evidence="7">
    <location>
        <begin position="10"/>
        <end position="79"/>
    </location>
</feature>
<protein>
    <recommendedName>
        <fullName evidence="5">Release factor glutamine methyltransferase</fullName>
        <shortName evidence="5">RF MTase</shortName>
        <ecNumber evidence="5">2.1.1.297</ecNumber>
    </recommendedName>
    <alternativeName>
        <fullName evidence="5">N5-glutamine methyltransferase PrmC</fullName>
    </alternativeName>
    <alternativeName>
        <fullName evidence="5">Protein-(glutamine-N5) MTase PrmC</fullName>
    </alternativeName>
    <alternativeName>
        <fullName evidence="5">Protein-glutamine N-methyltransferase PrmC</fullName>
    </alternativeName>
</protein>